<dbReference type="InterPro" id="IPR014710">
    <property type="entry name" value="RmlC-like_jellyroll"/>
</dbReference>
<dbReference type="InterPro" id="IPR013096">
    <property type="entry name" value="Cupin_2"/>
</dbReference>
<dbReference type="Pfam" id="PF07883">
    <property type="entry name" value="Cupin_2"/>
    <property type="match status" value="1"/>
</dbReference>
<reference evidence="2 3" key="1">
    <citation type="journal article" date="2016" name="Environ. Microbiol.">
        <title>New Methyloceanibacter diversity from North Sea sediments includes methanotroph containing solely the soluble methane monooxygenase.</title>
        <authorList>
            <person name="Vekeman B."/>
            <person name="Kerckhof F.M."/>
            <person name="Cremers G."/>
            <person name="de Vos P."/>
            <person name="Vandamme P."/>
            <person name="Boon N."/>
            <person name="Op den Camp H.J."/>
            <person name="Heylen K."/>
        </authorList>
    </citation>
    <scope>NUCLEOTIDE SEQUENCE [LARGE SCALE GENOMIC DNA]</scope>
    <source>
        <strain evidence="2 3">R-67175</strain>
    </source>
</reference>
<dbReference type="Gene3D" id="2.60.120.10">
    <property type="entry name" value="Jelly Rolls"/>
    <property type="match status" value="1"/>
</dbReference>
<dbReference type="SUPFAM" id="SSF51182">
    <property type="entry name" value="RmlC-like cupins"/>
    <property type="match status" value="1"/>
</dbReference>
<evidence type="ECO:0000313" key="2">
    <source>
        <dbReference type="EMBL" id="ODR96995.1"/>
    </source>
</evidence>
<comment type="caution">
    <text evidence="2">The sequence shown here is derived from an EMBL/GenBank/DDBJ whole genome shotgun (WGS) entry which is preliminary data.</text>
</comment>
<sequence length="128" mass="13873">MMWTLPAGAREAGVAEGVTRHELFTQPMAGEPGEDVVTDTYSIPPGAVLPWHIHPDAHEVSYILSGTLTLEIEGEGSKRLEAGESFYLHPNAVHRGLNEGTEPVKLFVVRIKPKDKPLAVNVAPPKSD</sequence>
<evidence type="ECO:0000313" key="3">
    <source>
        <dbReference type="Proteomes" id="UP000094472"/>
    </source>
</evidence>
<accession>A0A1E3VU07</accession>
<keyword evidence="3" id="KW-1185">Reference proteome</keyword>
<feature type="domain" description="Cupin type-2" evidence="1">
    <location>
        <begin position="41"/>
        <end position="109"/>
    </location>
</feature>
<dbReference type="EMBL" id="LPWF01000027">
    <property type="protein sequence ID" value="ODR96995.1"/>
    <property type="molecule type" value="Genomic_DNA"/>
</dbReference>
<dbReference type="AlphaFoldDB" id="A0A1E3VU07"/>
<protein>
    <recommendedName>
        <fullName evidence="1">Cupin type-2 domain-containing protein</fullName>
    </recommendedName>
</protein>
<dbReference type="Proteomes" id="UP000094472">
    <property type="component" value="Unassembled WGS sequence"/>
</dbReference>
<dbReference type="PANTHER" id="PTHR38599">
    <property type="entry name" value="CUPIN DOMAIN PROTEIN (AFU_ORTHOLOGUE AFUA_3G13620)"/>
    <property type="match status" value="1"/>
</dbReference>
<dbReference type="STRING" id="1774969.AUC69_12740"/>
<dbReference type="PANTHER" id="PTHR38599:SF1">
    <property type="entry name" value="CUPIN DOMAIN PROTEIN (AFU_ORTHOLOGUE AFUA_3G13620)"/>
    <property type="match status" value="1"/>
</dbReference>
<organism evidence="2 3">
    <name type="scientific">Methyloceanibacter superfactus</name>
    <dbReference type="NCBI Taxonomy" id="1774969"/>
    <lineage>
        <taxon>Bacteria</taxon>
        <taxon>Pseudomonadati</taxon>
        <taxon>Pseudomonadota</taxon>
        <taxon>Alphaproteobacteria</taxon>
        <taxon>Hyphomicrobiales</taxon>
        <taxon>Hyphomicrobiaceae</taxon>
        <taxon>Methyloceanibacter</taxon>
    </lineage>
</organism>
<gene>
    <name evidence="2" type="ORF">AUC69_12740</name>
</gene>
<name>A0A1E3VU07_9HYPH</name>
<evidence type="ECO:0000259" key="1">
    <source>
        <dbReference type="Pfam" id="PF07883"/>
    </source>
</evidence>
<dbReference type="InterPro" id="IPR011051">
    <property type="entry name" value="RmlC_Cupin_sf"/>
</dbReference>
<proteinExistence type="predicted"/>